<accession>A0AAE1HMN5</accession>
<keyword evidence="2" id="KW-1185">Reference proteome</keyword>
<dbReference type="EMBL" id="JAHWGI010001159">
    <property type="protein sequence ID" value="KAK3923963.1"/>
    <property type="molecule type" value="Genomic_DNA"/>
</dbReference>
<comment type="caution">
    <text evidence="1">The sequence shown here is derived from an EMBL/GenBank/DDBJ whole genome shotgun (WGS) entry which is preliminary data.</text>
</comment>
<dbReference type="PANTHER" id="PTHR47326:SF1">
    <property type="entry name" value="HTH PSQ-TYPE DOMAIN-CONTAINING PROTEIN"/>
    <property type="match status" value="1"/>
</dbReference>
<evidence type="ECO:0000313" key="1">
    <source>
        <dbReference type="EMBL" id="KAK3923963.1"/>
    </source>
</evidence>
<dbReference type="GO" id="GO:0003676">
    <property type="term" value="F:nucleic acid binding"/>
    <property type="evidence" value="ECO:0007669"/>
    <property type="project" value="InterPro"/>
</dbReference>
<evidence type="ECO:0000313" key="2">
    <source>
        <dbReference type="Proteomes" id="UP001219518"/>
    </source>
</evidence>
<reference evidence="1" key="1">
    <citation type="submission" date="2021-07" db="EMBL/GenBank/DDBJ databases">
        <authorList>
            <person name="Catto M.A."/>
            <person name="Jacobson A."/>
            <person name="Kennedy G."/>
            <person name="Labadie P."/>
            <person name="Hunt B.G."/>
            <person name="Srinivasan R."/>
        </authorList>
    </citation>
    <scope>NUCLEOTIDE SEQUENCE</scope>
    <source>
        <strain evidence="1">PL_HMW_Pooled</strain>
        <tissue evidence="1">Head</tissue>
    </source>
</reference>
<proteinExistence type="predicted"/>
<protein>
    <submittedName>
        <fullName evidence="1">Transposable element Tc3 transposase</fullName>
    </submittedName>
</protein>
<organism evidence="1 2">
    <name type="scientific">Frankliniella fusca</name>
    <dbReference type="NCBI Taxonomy" id="407009"/>
    <lineage>
        <taxon>Eukaryota</taxon>
        <taxon>Metazoa</taxon>
        <taxon>Ecdysozoa</taxon>
        <taxon>Arthropoda</taxon>
        <taxon>Hexapoda</taxon>
        <taxon>Insecta</taxon>
        <taxon>Pterygota</taxon>
        <taxon>Neoptera</taxon>
        <taxon>Paraneoptera</taxon>
        <taxon>Thysanoptera</taxon>
        <taxon>Terebrantia</taxon>
        <taxon>Thripoidea</taxon>
        <taxon>Thripidae</taxon>
        <taxon>Frankliniella</taxon>
    </lineage>
</organism>
<dbReference type="AlphaFoldDB" id="A0AAE1HMN5"/>
<sequence length="377" mass="44348">MGDDRLTNQNKFDMMMVYGEFHQNSRRAAAAYAERFPPPHPRHQLFHELGDRLRARGTFAPNVRAEDRAARQRPRRDPVAIALVRQTLEASPHTSVRVIARLLGMTRTTVHDIMKKDLRWRPWKRWKCQELKPQDKPIRARACEELLDRIDEAENNPEFPGDIFINRVIWSDECTITNEGYFNSHNAHHWAPEDENPHCTVVTNIQGRWKVNVWAGVLHNKIVGPFFFDEAVNQYSYRRFLRNELPALLEDFPLHIRRVAWFMQDAAPGHTAHRVRRCLNHRRRWRGRWIGKFSPNQNWPVRSPDLTPCDFWLWGTLKDRLFPADGVRYENPEELKAAITRECRAISEDEIASVFTNMERRIGCCLIADGGHFEHLL</sequence>
<dbReference type="Proteomes" id="UP001219518">
    <property type="component" value="Unassembled WGS sequence"/>
</dbReference>
<reference evidence="1" key="2">
    <citation type="journal article" date="2023" name="BMC Genomics">
        <title>Pest status, molecular evolution, and epigenetic factors derived from the genome assembly of Frankliniella fusca, a thysanopteran phytovirus vector.</title>
        <authorList>
            <person name="Catto M.A."/>
            <person name="Labadie P.E."/>
            <person name="Jacobson A.L."/>
            <person name="Kennedy G.G."/>
            <person name="Srinivasan R."/>
            <person name="Hunt B.G."/>
        </authorList>
    </citation>
    <scope>NUCLEOTIDE SEQUENCE</scope>
    <source>
        <strain evidence="1">PL_HMW_Pooled</strain>
    </source>
</reference>
<dbReference type="Gene3D" id="3.30.420.10">
    <property type="entry name" value="Ribonuclease H-like superfamily/Ribonuclease H"/>
    <property type="match status" value="1"/>
</dbReference>
<dbReference type="PANTHER" id="PTHR47326">
    <property type="entry name" value="TRANSPOSABLE ELEMENT TC3 TRANSPOSASE-LIKE PROTEIN"/>
    <property type="match status" value="1"/>
</dbReference>
<name>A0AAE1HMN5_9NEOP</name>
<dbReference type="InterPro" id="IPR036397">
    <property type="entry name" value="RNaseH_sf"/>
</dbReference>
<gene>
    <name evidence="1" type="ORF">KUF71_012201</name>
</gene>